<accession>B8EQT7</accession>
<sequence length="238" mass="27035">MSDLLELAIAAHGGWERWQHLKTLYAHVTIGGGIWPLKGWPDVFADARVTADPHRQHIEYTPFVEAGRHSLFEAGRTAIVTDGGELIEQREAPRAAFEGHSVTTRWDAHHLIYSGYAMWTYLTTPFLFKLPGFQTEEVEPWSEDGETWRRLKVTFPTDIESHSTDQTFYFNAAGILQRHDYSVEVMGGTASANYATEPKEFGGFIFPTKRPVYSIGPDNRPVRDRVFVAIDFHNIEPV</sequence>
<evidence type="ECO:0000313" key="2">
    <source>
        <dbReference type="Proteomes" id="UP000002257"/>
    </source>
</evidence>
<dbReference type="EMBL" id="CP001280">
    <property type="protein sequence ID" value="ACK49358.1"/>
    <property type="molecule type" value="Genomic_DNA"/>
</dbReference>
<dbReference type="STRING" id="395965.Msil_0383"/>
<organism evidence="1 2">
    <name type="scientific">Methylocella silvestris (strain DSM 15510 / CIP 108128 / LMG 27833 / NCIMB 13906 / BL2)</name>
    <dbReference type="NCBI Taxonomy" id="395965"/>
    <lineage>
        <taxon>Bacteria</taxon>
        <taxon>Pseudomonadati</taxon>
        <taxon>Pseudomonadota</taxon>
        <taxon>Alphaproteobacteria</taxon>
        <taxon>Hyphomicrobiales</taxon>
        <taxon>Beijerinckiaceae</taxon>
        <taxon>Methylocella</taxon>
    </lineage>
</organism>
<dbReference type="RefSeq" id="WP_012589428.1">
    <property type="nucleotide sequence ID" value="NC_011666.1"/>
</dbReference>
<name>B8EQT7_METSB</name>
<dbReference type="eggNOG" id="ENOG502ZAZK">
    <property type="taxonomic scope" value="Bacteria"/>
</dbReference>
<dbReference type="KEGG" id="msl:Msil_0383"/>
<gene>
    <name evidence="1" type="ordered locus">Msil_0383</name>
</gene>
<evidence type="ECO:0000313" key="1">
    <source>
        <dbReference type="EMBL" id="ACK49358.1"/>
    </source>
</evidence>
<reference evidence="1 2" key="1">
    <citation type="journal article" date="2010" name="J. Bacteriol.">
        <title>Complete genome sequence of the aerobic facultative methanotroph Methylocella silvestris BL2.</title>
        <authorList>
            <person name="Chen Y."/>
            <person name="Crombie A."/>
            <person name="Rahman M.T."/>
            <person name="Dedysh S.N."/>
            <person name="Liesack W."/>
            <person name="Stott M.B."/>
            <person name="Alam M."/>
            <person name="Theisen A.R."/>
            <person name="Murrell J.C."/>
            <person name="Dunfield P.F."/>
        </authorList>
    </citation>
    <scope>NUCLEOTIDE SEQUENCE [LARGE SCALE GENOMIC DNA]</scope>
    <source>
        <strain evidence="2">DSM 15510 / CIP 108128 / LMG 27833 / NCIMB 13906 / BL2</strain>
    </source>
</reference>
<dbReference type="AlphaFoldDB" id="B8EQT7"/>
<dbReference type="OrthoDB" id="8746011at2"/>
<dbReference type="HOGENOM" id="CLU_072780_0_0_5"/>
<dbReference type="Proteomes" id="UP000002257">
    <property type="component" value="Chromosome"/>
</dbReference>
<keyword evidence="2" id="KW-1185">Reference proteome</keyword>
<protein>
    <submittedName>
        <fullName evidence="1">Uncharacterized protein</fullName>
    </submittedName>
</protein>
<proteinExistence type="predicted"/>